<keyword evidence="5" id="KW-1185">Reference proteome</keyword>
<feature type="chain" id="PRO_5047530382" evidence="2">
    <location>
        <begin position="24"/>
        <end position="210"/>
    </location>
</feature>
<dbReference type="RefSeq" id="WP_267539783.1">
    <property type="nucleotide sequence ID" value="NZ_JAPNKA010000001.1"/>
</dbReference>
<evidence type="ECO:0000256" key="1">
    <source>
        <dbReference type="ARBA" id="ARBA00022729"/>
    </source>
</evidence>
<sequence>MKFRSWMGGIAVVAFCTAGSAFAAVDASRVGRGIDYEENQVPVGIDVRGGFGNFTGNSGDRTKGGPLLGITADAQPWPSVGVEAGYEGQRLPIDDGRVGDGEAMWRHNVGLLAKAGPPLLKAKLFPYVGAGVGLSYLNASEGAEGLYDNDFIGEVPLAAGVDYRFSRNVFAGARATYRALIGTSFANDATPAGDTTGGLLNFNLTVGGSF</sequence>
<feature type="domain" description="Outer membrane protein beta-barrel" evidence="3">
    <location>
        <begin position="21"/>
        <end position="208"/>
    </location>
</feature>
<evidence type="ECO:0000256" key="2">
    <source>
        <dbReference type="SAM" id="SignalP"/>
    </source>
</evidence>
<evidence type="ECO:0000313" key="5">
    <source>
        <dbReference type="Proteomes" id="UP001207654"/>
    </source>
</evidence>
<name>A0ABT4AHM4_9BACT</name>
<evidence type="ECO:0000259" key="3">
    <source>
        <dbReference type="Pfam" id="PF13505"/>
    </source>
</evidence>
<gene>
    <name evidence="4" type="ORF">OV287_42675</name>
</gene>
<dbReference type="Proteomes" id="UP001207654">
    <property type="component" value="Unassembled WGS sequence"/>
</dbReference>
<comment type="caution">
    <text evidence="4">The sequence shown here is derived from an EMBL/GenBank/DDBJ whole genome shotgun (WGS) entry which is preliminary data.</text>
</comment>
<keyword evidence="1 2" id="KW-0732">Signal</keyword>
<feature type="signal peptide" evidence="2">
    <location>
        <begin position="1"/>
        <end position="23"/>
    </location>
</feature>
<dbReference type="Pfam" id="PF13505">
    <property type="entry name" value="OMP_b-brl"/>
    <property type="match status" value="1"/>
</dbReference>
<evidence type="ECO:0000313" key="4">
    <source>
        <dbReference type="EMBL" id="MCY1081177.1"/>
    </source>
</evidence>
<reference evidence="4 5" key="1">
    <citation type="submission" date="2022-11" db="EMBL/GenBank/DDBJ databases">
        <title>Minimal conservation of predation-associated metabolite biosynthetic gene clusters underscores biosynthetic potential of Myxococcota including descriptions for ten novel species: Archangium lansinium sp. nov., Myxococcus landrumus sp. nov., Nannocystis bai.</title>
        <authorList>
            <person name="Ahearne A."/>
            <person name="Stevens C."/>
            <person name="Phillips K."/>
        </authorList>
    </citation>
    <scope>NUCLEOTIDE SEQUENCE [LARGE SCALE GENOMIC DNA]</scope>
    <source>
        <strain evidence="4 5">MIWBW</strain>
    </source>
</reference>
<dbReference type="SUPFAM" id="SSF56925">
    <property type="entry name" value="OMPA-like"/>
    <property type="match status" value="1"/>
</dbReference>
<dbReference type="EMBL" id="JAPNKA010000001">
    <property type="protein sequence ID" value="MCY1081177.1"/>
    <property type="molecule type" value="Genomic_DNA"/>
</dbReference>
<accession>A0ABT4AHM4</accession>
<proteinExistence type="predicted"/>
<organism evidence="4 5">
    <name type="scientific">Archangium lansingense</name>
    <dbReference type="NCBI Taxonomy" id="2995310"/>
    <lineage>
        <taxon>Bacteria</taxon>
        <taxon>Pseudomonadati</taxon>
        <taxon>Myxococcota</taxon>
        <taxon>Myxococcia</taxon>
        <taxon>Myxococcales</taxon>
        <taxon>Cystobacterineae</taxon>
        <taxon>Archangiaceae</taxon>
        <taxon>Archangium</taxon>
    </lineage>
</organism>
<dbReference type="Gene3D" id="2.40.160.20">
    <property type="match status" value="1"/>
</dbReference>
<dbReference type="InterPro" id="IPR027385">
    <property type="entry name" value="Beta-barrel_OMP"/>
</dbReference>
<dbReference type="InterPro" id="IPR011250">
    <property type="entry name" value="OMP/PagP_B-barrel"/>
</dbReference>
<protein>
    <submittedName>
        <fullName evidence="4">Outer membrane beta-barrel protein</fullName>
    </submittedName>
</protein>